<evidence type="ECO:0000313" key="5">
    <source>
        <dbReference type="EMBL" id="CAH1776712.1"/>
    </source>
</evidence>
<evidence type="ECO:0000256" key="2">
    <source>
        <dbReference type="ARBA" id="ARBA00022703"/>
    </source>
</evidence>
<dbReference type="GO" id="GO:0005737">
    <property type="term" value="C:cytoplasm"/>
    <property type="evidence" value="ECO:0007669"/>
    <property type="project" value="UniProtKB-ARBA"/>
</dbReference>
<organism evidence="5 6">
    <name type="scientific">Owenia fusiformis</name>
    <name type="common">Polychaete worm</name>
    <dbReference type="NCBI Taxonomy" id="6347"/>
    <lineage>
        <taxon>Eukaryota</taxon>
        <taxon>Metazoa</taxon>
        <taxon>Spiralia</taxon>
        <taxon>Lophotrochozoa</taxon>
        <taxon>Annelida</taxon>
        <taxon>Polychaeta</taxon>
        <taxon>Sedentaria</taxon>
        <taxon>Canalipalpata</taxon>
        <taxon>Sabellida</taxon>
        <taxon>Oweniida</taxon>
        <taxon>Oweniidae</taxon>
        <taxon>Owenia</taxon>
    </lineage>
</organism>
<evidence type="ECO:0000313" key="6">
    <source>
        <dbReference type="Proteomes" id="UP000749559"/>
    </source>
</evidence>
<dbReference type="PROSITE" id="PS50208">
    <property type="entry name" value="CASPASE_P20"/>
    <property type="match status" value="1"/>
</dbReference>
<dbReference type="PROSITE" id="PS01122">
    <property type="entry name" value="CASPASE_CYS"/>
    <property type="match status" value="1"/>
</dbReference>
<dbReference type="Pfam" id="PF00656">
    <property type="entry name" value="Peptidase_C14"/>
    <property type="match status" value="1"/>
</dbReference>
<dbReference type="InterPro" id="IPR011029">
    <property type="entry name" value="DEATH-like_dom_sf"/>
</dbReference>
<dbReference type="GO" id="GO:0042981">
    <property type="term" value="P:regulation of apoptotic process"/>
    <property type="evidence" value="ECO:0007669"/>
    <property type="project" value="InterPro"/>
</dbReference>
<gene>
    <name evidence="5" type="ORF">OFUS_LOCUS3861</name>
</gene>
<dbReference type="InterPro" id="IPR001875">
    <property type="entry name" value="DED_dom"/>
</dbReference>
<keyword evidence="6" id="KW-1185">Reference proteome</keyword>
<dbReference type="AlphaFoldDB" id="A0A8J1TFS0"/>
<dbReference type="SUPFAM" id="SSF52129">
    <property type="entry name" value="Caspase-like"/>
    <property type="match status" value="1"/>
</dbReference>
<dbReference type="InterPro" id="IPR029030">
    <property type="entry name" value="Caspase-like_dom_sf"/>
</dbReference>
<keyword evidence="3" id="KW-0677">Repeat</keyword>
<dbReference type="GO" id="GO:0004197">
    <property type="term" value="F:cysteine-type endopeptidase activity"/>
    <property type="evidence" value="ECO:0007669"/>
    <property type="project" value="InterPro"/>
</dbReference>
<dbReference type="OrthoDB" id="6097906at2759"/>
<evidence type="ECO:0000256" key="4">
    <source>
        <dbReference type="RuleBase" id="RU003971"/>
    </source>
</evidence>
<dbReference type="PRINTS" id="PR00376">
    <property type="entry name" value="IL1BCENZYME"/>
</dbReference>
<dbReference type="Gene3D" id="1.10.533.10">
    <property type="entry name" value="Death Domain, Fas"/>
    <property type="match status" value="1"/>
</dbReference>
<proteinExistence type="inferred from homology"/>
<protein>
    <submittedName>
        <fullName evidence="5">Uncharacterized protein</fullName>
    </submittedName>
</protein>
<keyword evidence="2" id="KW-0053">Apoptosis</keyword>
<dbReference type="InterPro" id="IPR011600">
    <property type="entry name" value="Pept_C14_caspase"/>
</dbReference>
<accession>A0A8J1TFS0</accession>
<evidence type="ECO:0000256" key="1">
    <source>
        <dbReference type="ARBA" id="ARBA00010134"/>
    </source>
</evidence>
<sequence length="377" mass="42793">MAKRQRLLSLKDRKEGLHRMLIEDLSLHISKEGLDGLKSVTPELGEGRAEEITTFRKLCTFLENRAFLGPDNYDRLKQMFESVGLYKLIERLDEAEKNISQLGVDTPSGSPTMISPTTPGSTPMPNSPHFDASHGLAATGTIEDEKRLVDLFQNTLKFRVRVERDVQRESLGDILTQCQAHLEHEDKFFKPTVEKYNCFVCVILSHGNKDGPLMVPTDNKKQKSDYVSVDEIVDHFKPDKVKSLKGKPKIFIIQACRGSNFQQAVDDESQQTPEDVTKQEEIDSDINPRVSTPVDADIVIQYSTTKDYVSLRNKQTGSWFIEALTDTIFERHKQEDLMSMMTRVNKTIAQKSGMVDEKITKQMPCIVSTLTGRVYFN</sequence>
<dbReference type="PROSITE" id="PS50168">
    <property type="entry name" value="DED"/>
    <property type="match status" value="1"/>
</dbReference>
<dbReference type="SUPFAM" id="SSF47986">
    <property type="entry name" value="DEATH domain"/>
    <property type="match status" value="1"/>
</dbReference>
<dbReference type="PANTHER" id="PTHR48169:SF7">
    <property type="entry name" value="CASPASE 10"/>
    <property type="match status" value="1"/>
</dbReference>
<dbReference type="GO" id="GO:0051604">
    <property type="term" value="P:protein maturation"/>
    <property type="evidence" value="ECO:0007669"/>
    <property type="project" value="UniProtKB-ARBA"/>
</dbReference>
<dbReference type="GO" id="GO:0006915">
    <property type="term" value="P:apoptotic process"/>
    <property type="evidence" value="ECO:0007669"/>
    <property type="project" value="UniProtKB-KW"/>
</dbReference>
<comment type="similarity">
    <text evidence="1 4">Belongs to the peptidase C14A family.</text>
</comment>
<dbReference type="Gene3D" id="3.40.50.1460">
    <property type="match status" value="1"/>
</dbReference>
<dbReference type="InterPro" id="IPR001309">
    <property type="entry name" value="Pept_C14_p20"/>
</dbReference>
<comment type="caution">
    <text evidence="5">The sequence shown here is derived from an EMBL/GenBank/DDBJ whole genome shotgun (WGS) entry which is preliminary data.</text>
</comment>
<evidence type="ECO:0000256" key="3">
    <source>
        <dbReference type="ARBA" id="ARBA00022737"/>
    </source>
</evidence>
<dbReference type="SMART" id="SM00115">
    <property type="entry name" value="CASc"/>
    <property type="match status" value="1"/>
</dbReference>
<dbReference type="InterPro" id="IPR002138">
    <property type="entry name" value="Pept_C14_p10"/>
</dbReference>
<dbReference type="InterPro" id="IPR033139">
    <property type="entry name" value="Caspase_cys_AS"/>
</dbReference>
<dbReference type="Proteomes" id="UP000749559">
    <property type="component" value="Unassembled WGS sequence"/>
</dbReference>
<dbReference type="PROSITE" id="PS50207">
    <property type="entry name" value="CASPASE_P10"/>
    <property type="match status" value="1"/>
</dbReference>
<dbReference type="PANTHER" id="PTHR48169">
    <property type="entry name" value="DED DOMAIN-CONTAINING PROTEIN"/>
    <property type="match status" value="1"/>
</dbReference>
<dbReference type="GO" id="GO:0006508">
    <property type="term" value="P:proteolysis"/>
    <property type="evidence" value="ECO:0007669"/>
    <property type="project" value="InterPro"/>
</dbReference>
<reference evidence="5" key="1">
    <citation type="submission" date="2022-03" db="EMBL/GenBank/DDBJ databases">
        <authorList>
            <person name="Martin C."/>
        </authorList>
    </citation>
    <scope>NUCLEOTIDE SEQUENCE</scope>
</reference>
<dbReference type="EMBL" id="CAIIXF020000002">
    <property type="protein sequence ID" value="CAH1776712.1"/>
    <property type="molecule type" value="Genomic_DNA"/>
</dbReference>
<dbReference type="InterPro" id="IPR015917">
    <property type="entry name" value="Pept_C14A"/>
</dbReference>
<name>A0A8J1TFS0_OWEFU</name>